<dbReference type="GO" id="GO:0006261">
    <property type="term" value="P:DNA-templated DNA replication"/>
    <property type="evidence" value="ECO:0007669"/>
    <property type="project" value="UniProtKB-UniRule"/>
</dbReference>
<dbReference type="InterPro" id="IPR036775">
    <property type="entry name" value="DNA_pol_Y-fam_lit_finger_sf"/>
</dbReference>
<dbReference type="GO" id="GO:0042276">
    <property type="term" value="P:error-prone translesion synthesis"/>
    <property type="evidence" value="ECO:0007669"/>
    <property type="project" value="TreeGrafter"/>
</dbReference>
<keyword evidence="8 17" id="KW-0235">DNA replication</keyword>
<proteinExistence type="inferred from homology"/>
<evidence type="ECO:0000313" key="20">
    <source>
        <dbReference type="EMBL" id="MBB5693622.1"/>
    </source>
</evidence>
<dbReference type="Gene3D" id="3.30.1490.100">
    <property type="entry name" value="DNA polymerase, Y-family, little finger domain"/>
    <property type="match status" value="1"/>
</dbReference>
<dbReference type="SUPFAM" id="SSF56672">
    <property type="entry name" value="DNA/RNA polymerases"/>
    <property type="match status" value="1"/>
</dbReference>
<reference evidence="20 21" key="1">
    <citation type="submission" date="2020-08" db="EMBL/GenBank/DDBJ databases">
        <title>Genomic Encyclopedia of Type Strains, Phase IV (KMG-IV): sequencing the most valuable type-strain genomes for metagenomic binning, comparative biology and taxonomic classification.</title>
        <authorList>
            <person name="Goeker M."/>
        </authorList>
    </citation>
    <scope>NUCLEOTIDE SEQUENCE [LARGE SCALE GENOMIC DNA]</scope>
    <source>
        <strain evidence="20 21">DSM 25622</strain>
    </source>
</reference>
<comment type="similarity">
    <text evidence="2 17">Belongs to the DNA polymerase type-Y family.</text>
</comment>
<dbReference type="EC" id="2.7.7.7" evidence="17"/>
<dbReference type="Pfam" id="PF11799">
    <property type="entry name" value="IMS_C"/>
    <property type="match status" value="1"/>
</dbReference>
<evidence type="ECO:0000256" key="3">
    <source>
        <dbReference type="ARBA" id="ARBA00011245"/>
    </source>
</evidence>
<evidence type="ECO:0000256" key="10">
    <source>
        <dbReference type="ARBA" id="ARBA00022763"/>
    </source>
</evidence>
<evidence type="ECO:0000256" key="13">
    <source>
        <dbReference type="ARBA" id="ARBA00023125"/>
    </source>
</evidence>
<dbReference type="FunFam" id="3.40.1170.60:FF:000001">
    <property type="entry name" value="DNA polymerase IV"/>
    <property type="match status" value="1"/>
</dbReference>
<dbReference type="InterPro" id="IPR017961">
    <property type="entry name" value="DNA_pol_Y-fam_little_finger"/>
</dbReference>
<keyword evidence="14 17" id="KW-0234">DNA repair</keyword>
<dbReference type="GO" id="GO:0000287">
    <property type="term" value="F:magnesium ion binding"/>
    <property type="evidence" value="ECO:0007669"/>
    <property type="project" value="UniProtKB-UniRule"/>
</dbReference>
<dbReference type="CDD" id="cd03586">
    <property type="entry name" value="PolY_Pol_IV_kappa"/>
    <property type="match status" value="1"/>
</dbReference>
<feature type="domain" description="UmuC" evidence="19">
    <location>
        <begin position="38"/>
        <end position="218"/>
    </location>
</feature>
<evidence type="ECO:0000259" key="19">
    <source>
        <dbReference type="PROSITE" id="PS50173"/>
    </source>
</evidence>
<dbReference type="FunFam" id="3.30.1490.100:FF:000004">
    <property type="entry name" value="DNA polymerase IV"/>
    <property type="match status" value="1"/>
</dbReference>
<feature type="active site" evidence="17">
    <location>
        <position position="136"/>
    </location>
</feature>
<dbReference type="GO" id="GO:0003887">
    <property type="term" value="F:DNA-directed DNA polymerase activity"/>
    <property type="evidence" value="ECO:0007669"/>
    <property type="project" value="UniProtKB-UniRule"/>
</dbReference>
<feature type="binding site" evidence="17">
    <location>
        <position position="42"/>
    </location>
    <ligand>
        <name>Mg(2+)</name>
        <dbReference type="ChEBI" id="CHEBI:18420"/>
    </ligand>
</feature>
<keyword evidence="6 17" id="KW-0808">Transferase</keyword>
<gene>
    <name evidence="17" type="primary">dinB</name>
    <name evidence="20" type="ORF">FHS87_001655</name>
</gene>
<protein>
    <recommendedName>
        <fullName evidence="17">DNA polymerase IV</fullName>
        <shortName evidence="17">Pol IV</shortName>
        <ecNumber evidence="17">2.7.7.7</ecNumber>
    </recommendedName>
</protein>
<evidence type="ECO:0000256" key="17">
    <source>
        <dbReference type="HAMAP-Rule" id="MF_01113"/>
    </source>
</evidence>
<dbReference type="Gene3D" id="1.10.150.20">
    <property type="entry name" value="5' to 3' exonuclease, C-terminal subdomain"/>
    <property type="match status" value="1"/>
</dbReference>
<keyword evidence="5 17" id="KW-0963">Cytoplasm</keyword>
<evidence type="ECO:0000256" key="1">
    <source>
        <dbReference type="ARBA" id="ARBA00004496"/>
    </source>
</evidence>
<dbReference type="AlphaFoldDB" id="A0A840YGJ8"/>
<feature type="site" description="Substrate discrimination" evidence="17">
    <location>
        <position position="47"/>
    </location>
</feature>
<name>A0A840YGJ8_9PROT</name>
<evidence type="ECO:0000256" key="12">
    <source>
        <dbReference type="ARBA" id="ARBA00022932"/>
    </source>
</evidence>
<organism evidence="20 21">
    <name type="scientific">Muricoccus pecuniae</name>
    <dbReference type="NCBI Taxonomy" id="693023"/>
    <lineage>
        <taxon>Bacteria</taxon>
        <taxon>Pseudomonadati</taxon>
        <taxon>Pseudomonadota</taxon>
        <taxon>Alphaproteobacteria</taxon>
        <taxon>Acetobacterales</taxon>
        <taxon>Roseomonadaceae</taxon>
        <taxon>Muricoccus</taxon>
    </lineage>
</organism>
<dbReference type="PANTHER" id="PTHR11076">
    <property type="entry name" value="DNA REPAIR POLYMERASE UMUC / TRANSFERASE FAMILY MEMBER"/>
    <property type="match status" value="1"/>
</dbReference>
<keyword evidence="13 17" id="KW-0238">DNA-binding</keyword>
<evidence type="ECO:0000256" key="5">
    <source>
        <dbReference type="ARBA" id="ARBA00022490"/>
    </source>
</evidence>
<evidence type="ECO:0000256" key="4">
    <source>
        <dbReference type="ARBA" id="ARBA00022457"/>
    </source>
</evidence>
<dbReference type="Gene3D" id="3.40.1170.60">
    <property type="match status" value="1"/>
</dbReference>
<dbReference type="GO" id="GO:0009432">
    <property type="term" value="P:SOS response"/>
    <property type="evidence" value="ECO:0007669"/>
    <property type="project" value="TreeGrafter"/>
</dbReference>
<comment type="subcellular location">
    <subcellularLocation>
        <location evidence="1 17">Cytoplasm</location>
    </subcellularLocation>
</comment>
<evidence type="ECO:0000256" key="6">
    <source>
        <dbReference type="ARBA" id="ARBA00022679"/>
    </source>
</evidence>
<evidence type="ECO:0000313" key="21">
    <source>
        <dbReference type="Proteomes" id="UP000580654"/>
    </source>
</evidence>
<dbReference type="GO" id="GO:0005829">
    <property type="term" value="C:cytosol"/>
    <property type="evidence" value="ECO:0007669"/>
    <property type="project" value="TreeGrafter"/>
</dbReference>
<evidence type="ECO:0000256" key="11">
    <source>
        <dbReference type="ARBA" id="ARBA00022842"/>
    </source>
</evidence>
<dbReference type="InterPro" id="IPR043502">
    <property type="entry name" value="DNA/RNA_pol_sf"/>
</dbReference>
<keyword evidence="9 17" id="KW-0479">Metal-binding</keyword>
<dbReference type="GO" id="GO:0003684">
    <property type="term" value="F:damaged DNA binding"/>
    <property type="evidence" value="ECO:0007669"/>
    <property type="project" value="InterPro"/>
</dbReference>
<keyword evidence="4 17" id="KW-0515">Mutator protein</keyword>
<dbReference type="EMBL" id="JACIJD010000006">
    <property type="protein sequence ID" value="MBB5693622.1"/>
    <property type="molecule type" value="Genomic_DNA"/>
</dbReference>
<comment type="caution">
    <text evidence="20">The sequence shown here is derived from an EMBL/GenBank/DDBJ whole genome shotgun (WGS) entry which is preliminary data.</text>
</comment>
<dbReference type="InterPro" id="IPR001126">
    <property type="entry name" value="UmuC"/>
</dbReference>
<comment type="function">
    <text evidence="15 17">Poorly processive, error-prone DNA polymerase involved in untargeted mutagenesis. Copies undamaged DNA at stalled replication forks, which arise in vivo from mismatched or misaligned primer ends. These misaligned primers can be extended by PolIV. Exhibits no 3'-5' exonuclease (proofreading) activity. May be involved in translesional synthesis, in conjunction with the beta clamp from PolIII.</text>
</comment>
<dbReference type="Gene3D" id="3.30.70.270">
    <property type="match status" value="1"/>
</dbReference>
<dbReference type="GO" id="GO:0006281">
    <property type="term" value="P:DNA repair"/>
    <property type="evidence" value="ECO:0007669"/>
    <property type="project" value="UniProtKB-UniRule"/>
</dbReference>
<dbReference type="Proteomes" id="UP000580654">
    <property type="component" value="Unassembled WGS sequence"/>
</dbReference>
<comment type="subunit">
    <text evidence="3 17">Monomer.</text>
</comment>
<dbReference type="NCBIfam" id="NF002677">
    <property type="entry name" value="PRK02406.1"/>
    <property type="match status" value="1"/>
</dbReference>
<accession>A0A840YGJ8</accession>
<feature type="region of interest" description="Disordered" evidence="18">
    <location>
        <begin position="260"/>
        <end position="282"/>
    </location>
</feature>
<evidence type="ECO:0000256" key="9">
    <source>
        <dbReference type="ARBA" id="ARBA00022723"/>
    </source>
</evidence>
<dbReference type="SUPFAM" id="SSF100879">
    <property type="entry name" value="Lesion bypass DNA polymerase (Y-family), little finger domain"/>
    <property type="match status" value="1"/>
</dbReference>
<evidence type="ECO:0000256" key="14">
    <source>
        <dbReference type="ARBA" id="ARBA00023204"/>
    </source>
</evidence>
<keyword evidence="7 17" id="KW-0548">Nucleotidyltransferase</keyword>
<keyword evidence="21" id="KW-1185">Reference proteome</keyword>
<sequence>MPSLCRDCFHRTEAAPRRCAACGSARVASHPELFNLAIAHVDCDAFFASVEKRDRPELAGRPVIVGGGQRGVVSAACYVARTRGVKSAMPMFKALQACPDAVVIRPDFAKYTAASRAVRRLMEELTPLVQAMSIDEAVLDLSGTEALHGAPPAITLARFARRVEKEVGVTVSIGLAPNRLLAKIAVERDKPRGLACIGAAEAATLLAGEPVTILPGVGPAFAARLAGMGFSTLGQLQSLEPREAMRRFGEDGPLLVARARGEDSRPVRPERDTKSVSAETTFDRDLSRPAEMEPILWRLCEKLARRLAEKGLAAGGVVLKLKTGRFALRTRHARLAGPSIVPETLYRAVLPLLAREADGTAFRLIGIGAQPLVEGGTADLGDLADPEAPRRAARWAAMESLRARFGDGAVRAGRGLVLTGRPESQQPVHARGKETGSSV</sequence>
<evidence type="ECO:0000256" key="18">
    <source>
        <dbReference type="SAM" id="MobiDB-lite"/>
    </source>
</evidence>
<dbReference type="PROSITE" id="PS50173">
    <property type="entry name" value="UMUC"/>
    <property type="match status" value="1"/>
</dbReference>
<dbReference type="RefSeq" id="WP_184516147.1">
    <property type="nucleotide sequence ID" value="NZ_JACIJD010000006.1"/>
</dbReference>
<evidence type="ECO:0000256" key="16">
    <source>
        <dbReference type="ARBA" id="ARBA00049244"/>
    </source>
</evidence>
<dbReference type="InterPro" id="IPR050116">
    <property type="entry name" value="DNA_polymerase-Y"/>
</dbReference>
<evidence type="ECO:0000256" key="8">
    <source>
        <dbReference type="ARBA" id="ARBA00022705"/>
    </source>
</evidence>
<keyword evidence="12 17" id="KW-0239">DNA-directed DNA polymerase</keyword>
<keyword evidence="10 17" id="KW-0227">DNA damage</keyword>
<dbReference type="InterPro" id="IPR043128">
    <property type="entry name" value="Rev_trsase/Diguanyl_cyclase"/>
</dbReference>
<evidence type="ECO:0000256" key="15">
    <source>
        <dbReference type="ARBA" id="ARBA00025589"/>
    </source>
</evidence>
<feature type="compositionally biased region" description="Basic and acidic residues" evidence="18">
    <location>
        <begin position="260"/>
        <end position="274"/>
    </location>
</feature>
<feature type="binding site" evidence="17">
    <location>
        <position position="135"/>
    </location>
    <ligand>
        <name>Mg(2+)</name>
        <dbReference type="ChEBI" id="CHEBI:18420"/>
    </ligand>
</feature>
<comment type="cofactor">
    <cofactor evidence="17">
        <name>Mg(2+)</name>
        <dbReference type="ChEBI" id="CHEBI:18420"/>
    </cofactor>
    <text evidence="17">Binds 2 magnesium ions per subunit.</text>
</comment>
<dbReference type="InterPro" id="IPR022880">
    <property type="entry name" value="DNApol_IV"/>
</dbReference>
<keyword evidence="11 17" id="KW-0460">Magnesium</keyword>
<comment type="catalytic activity">
    <reaction evidence="16 17">
        <text>DNA(n) + a 2'-deoxyribonucleoside 5'-triphosphate = DNA(n+1) + diphosphate</text>
        <dbReference type="Rhea" id="RHEA:22508"/>
        <dbReference type="Rhea" id="RHEA-COMP:17339"/>
        <dbReference type="Rhea" id="RHEA-COMP:17340"/>
        <dbReference type="ChEBI" id="CHEBI:33019"/>
        <dbReference type="ChEBI" id="CHEBI:61560"/>
        <dbReference type="ChEBI" id="CHEBI:173112"/>
        <dbReference type="EC" id="2.7.7.7"/>
    </reaction>
</comment>
<dbReference type="Pfam" id="PF00817">
    <property type="entry name" value="IMS"/>
    <property type="match status" value="1"/>
</dbReference>
<feature type="region of interest" description="Disordered" evidence="18">
    <location>
        <begin position="417"/>
        <end position="439"/>
    </location>
</feature>
<dbReference type="NCBIfam" id="NF002751">
    <property type="entry name" value="PRK02794.1"/>
    <property type="match status" value="1"/>
</dbReference>
<dbReference type="HAMAP" id="MF_01113">
    <property type="entry name" value="DNApol_IV"/>
    <property type="match status" value="1"/>
</dbReference>
<evidence type="ECO:0000256" key="7">
    <source>
        <dbReference type="ARBA" id="ARBA00022695"/>
    </source>
</evidence>
<evidence type="ECO:0000256" key="2">
    <source>
        <dbReference type="ARBA" id="ARBA00010945"/>
    </source>
</evidence>
<dbReference type="PANTHER" id="PTHR11076:SF33">
    <property type="entry name" value="DNA POLYMERASE KAPPA"/>
    <property type="match status" value="1"/>
</dbReference>